<proteinExistence type="predicted"/>
<comment type="caution">
    <text evidence="1">The sequence shown here is derived from an EMBL/GenBank/DDBJ whole genome shotgun (WGS) entry which is preliminary data.</text>
</comment>
<dbReference type="Proteomes" id="UP001213799">
    <property type="component" value="Unassembled WGS sequence"/>
</dbReference>
<name>A0AAD6EGQ5_9EURO</name>
<dbReference type="RefSeq" id="XP_056757823.1">
    <property type="nucleotide sequence ID" value="XM_056892828.1"/>
</dbReference>
<sequence>MFSDSSDIRICEGEYFGLLPCAPQLRGAAATSHCPSEIITTSDSLPRSPAVPVIQGLQSYTIPYTQAIAEASDQVLHAELLRHRPSPHFDCHAHADDQSMHLAPGDP</sequence>
<accession>A0AAD6EGQ5</accession>
<gene>
    <name evidence="1" type="ORF">N7537_001770</name>
</gene>
<dbReference type="AlphaFoldDB" id="A0AAD6EGQ5"/>
<evidence type="ECO:0000313" key="2">
    <source>
        <dbReference type="Proteomes" id="UP001213799"/>
    </source>
</evidence>
<evidence type="ECO:0000313" key="1">
    <source>
        <dbReference type="EMBL" id="KAJ5616656.1"/>
    </source>
</evidence>
<dbReference type="EMBL" id="JAQJAE010000001">
    <property type="protein sequence ID" value="KAJ5616656.1"/>
    <property type="molecule type" value="Genomic_DNA"/>
</dbReference>
<dbReference type="GeneID" id="81583070"/>
<reference evidence="1" key="1">
    <citation type="journal article" date="2023" name="IMA Fungus">
        <title>Comparative genomic study of the Penicillium genus elucidates a diverse pangenome and 15 lateral gene transfer events.</title>
        <authorList>
            <person name="Petersen C."/>
            <person name="Sorensen T."/>
            <person name="Nielsen M.R."/>
            <person name="Sondergaard T.E."/>
            <person name="Sorensen J.L."/>
            <person name="Fitzpatrick D.A."/>
            <person name="Frisvad J.C."/>
            <person name="Nielsen K.L."/>
        </authorList>
    </citation>
    <scope>NUCLEOTIDE SEQUENCE</scope>
    <source>
        <strain evidence="1">IBT 12815</strain>
    </source>
</reference>
<reference evidence="1" key="2">
    <citation type="submission" date="2023-01" db="EMBL/GenBank/DDBJ databases">
        <authorList>
            <person name="Petersen C."/>
        </authorList>
    </citation>
    <scope>NUCLEOTIDE SEQUENCE</scope>
    <source>
        <strain evidence="1">IBT 12815</strain>
    </source>
</reference>
<keyword evidence="2" id="KW-1185">Reference proteome</keyword>
<organism evidence="1 2">
    <name type="scientific">Penicillium hordei</name>
    <dbReference type="NCBI Taxonomy" id="40994"/>
    <lineage>
        <taxon>Eukaryota</taxon>
        <taxon>Fungi</taxon>
        <taxon>Dikarya</taxon>
        <taxon>Ascomycota</taxon>
        <taxon>Pezizomycotina</taxon>
        <taxon>Eurotiomycetes</taxon>
        <taxon>Eurotiomycetidae</taxon>
        <taxon>Eurotiales</taxon>
        <taxon>Aspergillaceae</taxon>
        <taxon>Penicillium</taxon>
    </lineage>
</organism>
<protein>
    <submittedName>
        <fullName evidence="1">Uncharacterized protein</fullName>
    </submittedName>
</protein>